<dbReference type="InterPro" id="IPR031552">
    <property type="entry name" value="ParE-like_toxin"/>
</dbReference>
<accession>A0A1G2G2Z0</accession>
<evidence type="ECO:0000313" key="1">
    <source>
        <dbReference type="EMBL" id="OGZ44507.1"/>
    </source>
</evidence>
<gene>
    <name evidence="1" type="ORF">A2719_05290</name>
</gene>
<dbReference type="Pfam" id="PF15781">
    <property type="entry name" value="ParE-like_toxin"/>
    <property type="match status" value="1"/>
</dbReference>
<dbReference type="InterPro" id="IPR035093">
    <property type="entry name" value="RelE/ParE_toxin_dom_sf"/>
</dbReference>
<sequence>MYKRFVTPSGKRSLKKLPRDIREALVKETELLEKNPYAGEKLSGPLHFLYSFHFKVNNTAYRATYTIDDEKKLIIIHFAHTRENFYEKLRRIFH</sequence>
<evidence type="ECO:0000313" key="2">
    <source>
        <dbReference type="Proteomes" id="UP000177480"/>
    </source>
</evidence>
<comment type="caution">
    <text evidence="1">The sequence shown here is derived from an EMBL/GenBank/DDBJ whole genome shotgun (WGS) entry which is preliminary data.</text>
</comment>
<dbReference type="EMBL" id="MHNK01000002">
    <property type="protein sequence ID" value="OGZ44507.1"/>
    <property type="molecule type" value="Genomic_DNA"/>
</dbReference>
<name>A0A1G2G2Z0_9BACT</name>
<dbReference type="AlphaFoldDB" id="A0A1G2G2Z0"/>
<protein>
    <recommendedName>
        <fullName evidence="3">Addiction module toxin RelE</fullName>
    </recommendedName>
</protein>
<organism evidence="1 2">
    <name type="scientific">Candidatus Ryanbacteria bacterium RIFCSPHIGHO2_01_FULL_45_22</name>
    <dbReference type="NCBI Taxonomy" id="1802114"/>
    <lineage>
        <taxon>Bacteria</taxon>
        <taxon>Candidatus Ryaniibacteriota</taxon>
    </lineage>
</organism>
<dbReference type="Gene3D" id="3.30.2310.20">
    <property type="entry name" value="RelE-like"/>
    <property type="match status" value="1"/>
</dbReference>
<dbReference type="SUPFAM" id="SSF143011">
    <property type="entry name" value="RelE-like"/>
    <property type="match status" value="1"/>
</dbReference>
<evidence type="ECO:0008006" key="3">
    <source>
        <dbReference type="Google" id="ProtNLM"/>
    </source>
</evidence>
<dbReference type="Proteomes" id="UP000177480">
    <property type="component" value="Unassembled WGS sequence"/>
</dbReference>
<reference evidence="1 2" key="1">
    <citation type="journal article" date="2016" name="Nat. Commun.">
        <title>Thousands of microbial genomes shed light on interconnected biogeochemical processes in an aquifer system.</title>
        <authorList>
            <person name="Anantharaman K."/>
            <person name="Brown C.T."/>
            <person name="Hug L.A."/>
            <person name="Sharon I."/>
            <person name="Castelle C.J."/>
            <person name="Probst A.J."/>
            <person name="Thomas B.C."/>
            <person name="Singh A."/>
            <person name="Wilkins M.J."/>
            <person name="Karaoz U."/>
            <person name="Brodie E.L."/>
            <person name="Williams K.H."/>
            <person name="Hubbard S.S."/>
            <person name="Banfield J.F."/>
        </authorList>
    </citation>
    <scope>NUCLEOTIDE SEQUENCE [LARGE SCALE GENOMIC DNA]</scope>
</reference>
<proteinExistence type="predicted"/>